<reference evidence="3 4" key="1">
    <citation type="submission" date="2015-01" db="EMBL/GenBank/DDBJ databases">
        <title>Vibrio sp. C1 JCM 19231 whole genome shotgun sequence.</title>
        <authorList>
            <person name="Sawabe T."/>
            <person name="Meirelles P."/>
            <person name="Feng G."/>
            <person name="Sayaka M."/>
            <person name="Hattori M."/>
            <person name="Ohkuma M."/>
        </authorList>
    </citation>
    <scope>NUCLEOTIDE SEQUENCE [LARGE SCALE GENOMIC DNA]</scope>
    <source>
        <strain evidence="4">JCM 19231</strain>
    </source>
</reference>
<dbReference type="CDD" id="cd03811">
    <property type="entry name" value="GT4_GT28_WabH-like"/>
    <property type="match status" value="1"/>
</dbReference>
<dbReference type="GO" id="GO:0016757">
    <property type="term" value="F:glycosyltransferase activity"/>
    <property type="evidence" value="ECO:0007669"/>
    <property type="project" value="InterPro"/>
</dbReference>
<keyword evidence="4" id="KW-1185">Reference proteome</keyword>
<dbReference type="Pfam" id="PF13439">
    <property type="entry name" value="Glyco_transf_4"/>
    <property type="match status" value="1"/>
</dbReference>
<dbReference type="InterPro" id="IPR028098">
    <property type="entry name" value="Glyco_trans_4-like_N"/>
</dbReference>
<dbReference type="Pfam" id="PF00534">
    <property type="entry name" value="Glycos_transf_1"/>
    <property type="match status" value="1"/>
</dbReference>
<accession>A0A0B8P9B4</accession>
<evidence type="ECO:0000313" key="3">
    <source>
        <dbReference type="EMBL" id="GAM59499.1"/>
    </source>
</evidence>
<feature type="domain" description="Glycosyl transferase family 1" evidence="1">
    <location>
        <begin position="177"/>
        <end position="319"/>
    </location>
</feature>
<dbReference type="PANTHER" id="PTHR12526">
    <property type="entry name" value="GLYCOSYLTRANSFERASE"/>
    <property type="match status" value="1"/>
</dbReference>
<sequence>MKNILFVHYGDNWIRGSEVCLLNLVKSLSNEFNPFIWTNNTALYSECNHLSIPARFYSFSIAFSWQEKQFKPLTWYEQLQHALTLIDEKQIDCIHINSAAPCQWVTLAARIKGIPHLCQLHCHYNLHDRLSLGLNLVPNLVTVSKAVSIGLNQDGYPKENLNVIYNGVPETTASKLNLKQILGIPNDAKVLISVGSLIHRKGFDRIIEALSKFEENCHLVIIGEGPERAKLKGLTVRLDVAQQVHFVGEVNNVSDYLAEADLFISGARSEAFGLVLVEAFWQHLPVIASNVGGIPEVVEHGISGLLFENEQELVECVDKA</sequence>
<gene>
    <name evidence="3" type="ORF">JCM19231_3714</name>
</gene>
<comment type="caution">
    <text evidence="3">The sequence shown here is derived from an EMBL/GenBank/DDBJ whole genome shotgun (WGS) entry which is preliminary data.</text>
</comment>
<dbReference type="SUPFAM" id="SSF53756">
    <property type="entry name" value="UDP-Glycosyltransferase/glycogen phosphorylase"/>
    <property type="match status" value="1"/>
</dbReference>
<name>A0A0B8P9B4_9VIBR</name>
<dbReference type="Gene3D" id="3.40.50.2000">
    <property type="entry name" value="Glycogen Phosphorylase B"/>
    <property type="match status" value="2"/>
</dbReference>
<dbReference type="AlphaFoldDB" id="A0A0B8P9B4"/>
<dbReference type="InterPro" id="IPR001296">
    <property type="entry name" value="Glyco_trans_1"/>
</dbReference>
<keyword evidence="3" id="KW-0808">Transferase</keyword>
<evidence type="ECO:0000313" key="4">
    <source>
        <dbReference type="Proteomes" id="UP000031671"/>
    </source>
</evidence>
<feature type="domain" description="Glycosyltransferase subfamily 4-like N-terminal" evidence="2">
    <location>
        <begin position="15"/>
        <end position="169"/>
    </location>
</feature>
<organism evidence="3 4">
    <name type="scientific">Vibrio ishigakensis</name>
    <dbReference type="NCBI Taxonomy" id="1481914"/>
    <lineage>
        <taxon>Bacteria</taxon>
        <taxon>Pseudomonadati</taxon>
        <taxon>Pseudomonadota</taxon>
        <taxon>Gammaproteobacteria</taxon>
        <taxon>Vibrionales</taxon>
        <taxon>Vibrionaceae</taxon>
        <taxon>Vibrio</taxon>
    </lineage>
</organism>
<dbReference type="Proteomes" id="UP000031671">
    <property type="component" value="Unassembled WGS sequence"/>
</dbReference>
<evidence type="ECO:0000259" key="1">
    <source>
        <dbReference type="Pfam" id="PF00534"/>
    </source>
</evidence>
<dbReference type="GO" id="GO:1901135">
    <property type="term" value="P:carbohydrate derivative metabolic process"/>
    <property type="evidence" value="ECO:0007669"/>
    <property type="project" value="UniProtKB-ARBA"/>
</dbReference>
<proteinExistence type="predicted"/>
<evidence type="ECO:0000259" key="2">
    <source>
        <dbReference type="Pfam" id="PF13439"/>
    </source>
</evidence>
<protein>
    <submittedName>
        <fullName evidence="3">Glycosyltransferase sypI</fullName>
    </submittedName>
</protein>
<reference evidence="3 4" key="2">
    <citation type="submission" date="2015-01" db="EMBL/GenBank/DDBJ databases">
        <authorList>
            <consortium name="NBRP consortium"/>
            <person name="Sawabe T."/>
            <person name="Meirelles P."/>
            <person name="Feng G."/>
            <person name="Sayaka M."/>
            <person name="Hattori M."/>
            <person name="Ohkuma M."/>
        </authorList>
    </citation>
    <scope>NUCLEOTIDE SEQUENCE [LARGE SCALE GENOMIC DNA]</scope>
    <source>
        <strain evidence="4">JCM 19231</strain>
    </source>
</reference>
<dbReference type="EMBL" id="BBRZ01000161">
    <property type="protein sequence ID" value="GAM59499.1"/>
    <property type="molecule type" value="Genomic_DNA"/>
</dbReference>